<protein>
    <recommendedName>
        <fullName evidence="4">Restriction endonuclease type IV Mrr domain-containing protein</fullName>
    </recommendedName>
</protein>
<organism evidence="3">
    <name type="scientific">Arcella intermedia</name>
    <dbReference type="NCBI Taxonomy" id="1963864"/>
    <lineage>
        <taxon>Eukaryota</taxon>
        <taxon>Amoebozoa</taxon>
        <taxon>Tubulinea</taxon>
        <taxon>Elardia</taxon>
        <taxon>Arcellinida</taxon>
        <taxon>Sphaerothecina</taxon>
        <taxon>Arcellidae</taxon>
        <taxon>Arcella</taxon>
    </lineage>
</organism>
<accession>A0A6B2LN02</accession>
<dbReference type="Gene3D" id="3.40.1350.10">
    <property type="match status" value="1"/>
</dbReference>
<dbReference type="GO" id="GO:0005739">
    <property type="term" value="C:mitochondrion"/>
    <property type="evidence" value="ECO:0007669"/>
    <property type="project" value="UniProtKB-SubCell"/>
</dbReference>
<dbReference type="InterPro" id="IPR018828">
    <property type="entry name" value="RRG7"/>
</dbReference>
<dbReference type="PANTHER" id="PTHR28133">
    <property type="entry name" value="REQUIRED FOR RESPIRATORY GROWTH PROTEIN 7, MITOCHONDRIAL"/>
    <property type="match status" value="1"/>
</dbReference>
<name>A0A6B2LN02_9EUKA</name>
<dbReference type="InterPro" id="IPR011856">
    <property type="entry name" value="tRNA_endonuc-like_dom_sf"/>
</dbReference>
<reference evidence="3" key="1">
    <citation type="journal article" date="2020" name="J. Eukaryot. Microbiol.">
        <title>De novo Sequencing, Assembly and Annotation of the Transcriptome for the Free-Living Testate Amoeba Arcella intermedia.</title>
        <authorList>
            <person name="Ribeiro G.M."/>
            <person name="Porfirio-Sousa A.L."/>
            <person name="Maurer-Alcala X.X."/>
            <person name="Katz L.A."/>
            <person name="Lahr D.J.G."/>
        </authorList>
    </citation>
    <scope>NUCLEOTIDE SEQUENCE</scope>
</reference>
<comment type="subcellular location">
    <subcellularLocation>
        <location evidence="1">Mitochondrion</location>
    </subcellularLocation>
</comment>
<keyword evidence="2" id="KW-0496">Mitochondrion</keyword>
<evidence type="ECO:0008006" key="4">
    <source>
        <dbReference type="Google" id="ProtNLM"/>
    </source>
</evidence>
<evidence type="ECO:0000256" key="2">
    <source>
        <dbReference type="ARBA" id="ARBA00023128"/>
    </source>
</evidence>
<dbReference type="GO" id="GO:0003676">
    <property type="term" value="F:nucleic acid binding"/>
    <property type="evidence" value="ECO:0007669"/>
    <property type="project" value="InterPro"/>
</dbReference>
<evidence type="ECO:0000256" key="1">
    <source>
        <dbReference type="ARBA" id="ARBA00004173"/>
    </source>
</evidence>
<evidence type="ECO:0000313" key="3">
    <source>
        <dbReference type="EMBL" id="NDV38098.1"/>
    </source>
</evidence>
<dbReference type="AlphaFoldDB" id="A0A6B2LN02"/>
<dbReference type="PANTHER" id="PTHR28133:SF1">
    <property type="entry name" value="REQUIRED FOR RESPIRATORY GROWTH PROTEIN 7, MITOCHONDRIAL"/>
    <property type="match status" value="1"/>
</dbReference>
<proteinExistence type="predicted"/>
<dbReference type="EMBL" id="GIBP01009129">
    <property type="protein sequence ID" value="NDV38098.1"/>
    <property type="molecule type" value="Transcribed_RNA"/>
</dbReference>
<sequence>MNAMGLSLERTGTKGDGGIDFRGFWTLPRHPKQHQPDATRIKVVGQCKCESKKLPIKYIRELSGSIETEQQDSRTSTPILGIMVTHSEWTQNAVSQMNGSQFPILLCHLEDEGIANVLLNERAKQLLPQVVFAKKYDGHYSKHQIVFLYQKEL</sequence>
<dbReference type="Pfam" id="PF10356">
    <property type="entry name" value="RRG7"/>
    <property type="match status" value="1"/>
</dbReference>